<dbReference type="GO" id="GO:0004518">
    <property type="term" value="F:nuclease activity"/>
    <property type="evidence" value="ECO:0007669"/>
    <property type="project" value="InterPro"/>
</dbReference>
<dbReference type="Proteomes" id="UP000199012">
    <property type="component" value="Unassembled WGS sequence"/>
</dbReference>
<organism evidence="2 3">
    <name type="scientific">Cellulomonas marina</name>
    <dbReference type="NCBI Taxonomy" id="988821"/>
    <lineage>
        <taxon>Bacteria</taxon>
        <taxon>Bacillati</taxon>
        <taxon>Actinomycetota</taxon>
        <taxon>Actinomycetes</taxon>
        <taxon>Micrococcales</taxon>
        <taxon>Cellulomonadaceae</taxon>
        <taxon>Cellulomonas</taxon>
    </lineage>
</organism>
<dbReference type="AlphaFoldDB" id="A0A1I0ZUJ1"/>
<keyword evidence="3" id="KW-1185">Reference proteome</keyword>
<dbReference type="SUPFAM" id="SSF103256">
    <property type="entry name" value="Hypothetical protein TM0160"/>
    <property type="match status" value="1"/>
</dbReference>
<dbReference type="InterPro" id="IPR036104">
    <property type="entry name" value="BFN_sf"/>
</dbReference>
<dbReference type="EMBL" id="FOKA01000013">
    <property type="protein sequence ID" value="SFB29449.1"/>
    <property type="molecule type" value="Genomic_DNA"/>
</dbReference>
<dbReference type="PROSITE" id="PS51658">
    <property type="entry name" value="BFN"/>
    <property type="match status" value="1"/>
</dbReference>
<evidence type="ECO:0000313" key="3">
    <source>
        <dbReference type="Proteomes" id="UP000199012"/>
    </source>
</evidence>
<evidence type="ECO:0000313" key="2">
    <source>
        <dbReference type="EMBL" id="SFB29449.1"/>
    </source>
</evidence>
<gene>
    <name evidence="2" type="ORF">SAMN05421867_1137</name>
</gene>
<dbReference type="OrthoDB" id="9788698at2"/>
<dbReference type="Gene3D" id="3.10.690.10">
    <property type="entry name" value="Bifunctional nuclease domain"/>
    <property type="match status" value="1"/>
</dbReference>
<proteinExistence type="predicted"/>
<reference evidence="2 3" key="1">
    <citation type="submission" date="2016-10" db="EMBL/GenBank/DDBJ databases">
        <authorList>
            <person name="de Groot N.N."/>
        </authorList>
    </citation>
    <scope>NUCLEOTIDE SEQUENCE [LARGE SCALE GENOMIC DNA]</scope>
    <source>
        <strain evidence="2 3">CGMCC 4.6945</strain>
    </source>
</reference>
<dbReference type="Pfam" id="PF02577">
    <property type="entry name" value="BFN_dom"/>
    <property type="match status" value="1"/>
</dbReference>
<dbReference type="InterPro" id="IPR003729">
    <property type="entry name" value="Bi_nuclease_dom"/>
</dbReference>
<dbReference type="RefSeq" id="WP_090033979.1">
    <property type="nucleotide sequence ID" value="NZ_BONM01000036.1"/>
</dbReference>
<accession>A0A1I0ZUJ1</accession>
<sequence length="165" mass="17324">MGEDPGLVPVEVVGVRQQPEEEAVLVLLLEPGTDLVVPIVVGRPEGAAIVAAMAGETPPRPMTHDLLHHALVAAGEPVVRVAVTALTAGVFHAELLLLGGARVDARASDAIAVALRFGCPVLCARAVVERAGVEVRRTTPEDEVARFRAFLDDVTADDFEPEDEG</sequence>
<dbReference type="PANTHER" id="PTHR15160">
    <property type="entry name" value="VON HIPPEL-LINDAU PROTEIN"/>
    <property type="match status" value="1"/>
</dbReference>
<evidence type="ECO:0000259" key="1">
    <source>
        <dbReference type="PROSITE" id="PS51658"/>
    </source>
</evidence>
<name>A0A1I0ZUJ1_9CELL</name>
<protein>
    <recommendedName>
        <fullName evidence="1">BFN domain-containing protein</fullName>
    </recommendedName>
</protein>
<feature type="domain" description="BFN" evidence="1">
    <location>
        <begin position="7"/>
        <end position="135"/>
    </location>
</feature>
<dbReference type="PANTHER" id="PTHR15160:SF1">
    <property type="entry name" value="VON HIPPEL-LINDAU DISEASE TUMOR SUPPRESSOR"/>
    <property type="match status" value="1"/>
</dbReference>
<dbReference type="STRING" id="988821.SAMN05421867_1137"/>